<dbReference type="GO" id="GO:0003700">
    <property type="term" value="F:DNA-binding transcription factor activity"/>
    <property type="evidence" value="ECO:0007669"/>
    <property type="project" value="InterPro"/>
</dbReference>
<feature type="region of interest" description="Disordered" evidence="2">
    <location>
        <begin position="1"/>
        <end position="72"/>
    </location>
</feature>
<dbReference type="EMBL" id="RSCD01000011">
    <property type="protein sequence ID" value="RSH90255.1"/>
    <property type="molecule type" value="Genomic_DNA"/>
</dbReference>
<comment type="caution">
    <text evidence="4">The sequence shown here is derived from an EMBL/GenBank/DDBJ whole genome shotgun (WGS) entry which is preliminary data.</text>
</comment>
<keyword evidence="1" id="KW-0539">Nucleus</keyword>
<gene>
    <name evidence="4" type="ORF">EHS25_001589</name>
</gene>
<dbReference type="CDD" id="cd12148">
    <property type="entry name" value="fungal_TF_MHR"/>
    <property type="match status" value="1"/>
</dbReference>
<dbReference type="STRING" id="1890683.A0A427YGG1"/>
<dbReference type="InterPro" id="IPR007219">
    <property type="entry name" value="XnlR_reg_dom"/>
</dbReference>
<evidence type="ECO:0000313" key="4">
    <source>
        <dbReference type="EMBL" id="RSH90255.1"/>
    </source>
</evidence>
<evidence type="ECO:0000313" key="5">
    <source>
        <dbReference type="Proteomes" id="UP000279259"/>
    </source>
</evidence>
<organism evidence="4 5">
    <name type="scientific">Saitozyma podzolica</name>
    <dbReference type="NCBI Taxonomy" id="1890683"/>
    <lineage>
        <taxon>Eukaryota</taxon>
        <taxon>Fungi</taxon>
        <taxon>Dikarya</taxon>
        <taxon>Basidiomycota</taxon>
        <taxon>Agaricomycotina</taxon>
        <taxon>Tremellomycetes</taxon>
        <taxon>Tremellales</taxon>
        <taxon>Trimorphomycetaceae</taxon>
        <taxon>Saitozyma</taxon>
    </lineage>
</organism>
<name>A0A427YGG1_9TREE</name>
<accession>A0A427YGG1</accession>
<feature type="region of interest" description="Disordered" evidence="2">
    <location>
        <begin position="97"/>
        <end position="158"/>
    </location>
</feature>
<dbReference type="InterPro" id="IPR050987">
    <property type="entry name" value="AtrR-like"/>
</dbReference>
<dbReference type="GO" id="GO:0006351">
    <property type="term" value="P:DNA-templated transcription"/>
    <property type="evidence" value="ECO:0007669"/>
    <property type="project" value="InterPro"/>
</dbReference>
<protein>
    <recommendedName>
        <fullName evidence="3">Xylanolytic transcriptional activator regulatory domain-containing protein</fullName>
    </recommendedName>
</protein>
<dbReference type="Proteomes" id="UP000279259">
    <property type="component" value="Unassembled WGS sequence"/>
</dbReference>
<dbReference type="Pfam" id="PF04082">
    <property type="entry name" value="Fungal_trans"/>
    <property type="match status" value="1"/>
</dbReference>
<dbReference type="GO" id="GO:0003677">
    <property type="term" value="F:DNA binding"/>
    <property type="evidence" value="ECO:0007669"/>
    <property type="project" value="InterPro"/>
</dbReference>
<reference evidence="4 5" key="1">
    <citation type="submission" date="2018-11" db="EMBL/GenBank/DDBJ databases">
        <title>Genome sequence of Saitozyma podzolica DSM 27192.</title>
        <authorList>
            <person name="Aliyu H."/>
            <person name="Gorte O."/>
            <person name="Ochsenreither K."/>
        </authorList>
    </citation>
    <scope>NUCLEOTIDE SEQUENCE [LARGE SCALE GENOMIC DNA]</scope>
    <source>
        <strain evidence="4 5">DSM 27192</strain>
    </source>
</reference>
<evidence type="ECO:0000256" key="2">
    <source>
        <dbReference type="SAM" id="MobiDB-lite"/>
    </source>
</evidence>
<dbReference type="GO" id="GO:0008270">
    <property type="term" value="F:zinc ion binding"/>
    <property type="evidence" value="ECO:0007669"/>
    <property type="project" value="InterPro"/>
</dbReference>
<keyword evidence="5" id="KW-1185">Reference proteome</keyword>
<dbReference type="PANTHER" id="PTHR46910">
    <property type="entry name" value="TRANSCRIPTION FACTOR PDR1"/>
    <property type="match status" value="1"/>
</dbReference>
<dbReference type="OrthoDB" id="1708823at2759"/>
<feature type="compositionally biased region" description="Basic and acidic residues" evidence="2">
    <location>
        <begin position="37"/>
        <end position="51"/>
    </location>
</feature>
<proteinExistence type="predicted"/>
<evidence type="ECO:0000259" key="3">
    <source>
        <dbReference type="Pfam" id="PF04082"/>
    </source>
</evidence>
<feature type="domain" description="Xylanolytic transcriptional activator regulatory" evidence="3">
    <location>
        <begin position="257"/>
        <end position="445"/>
    </location>
</feature>
<dbReference type="PANTHER" id="PTHR46910:SF40">
    <property type="entry name" value="ZN(II)2CYS6 TRANSCRIPTION FACTOR (EUROFUNG)"/>
    <property type="match status" value="1"/>
</dbReference>
<sequence length="705" mass="78935">MSAGHGPYLGFAPQDDNPNESPERRGGGRRWFGGKHRGPESEAAEKAEPVLRRLSRPQSEMRPEPARRRSATLPASGDLLGLRAFWYPVYLPLQAGKERPDSIRPNNKRRSIRLVEPSPSSSEEPLDDPNAWSTGSGSRNEIPLYGDDQAEPSMTCADGSRNLSVAANEVDTWEGNARLDGPATATRMAMDNGLGMEVMPPGPRRSQISTSNQANHDALNTASLFTSRRPLPFRIGLPHTTNPLESILPRDLLVRIIDLYFKYLHGLLPCLHKPTFLRDLHERREERPAEEEWVALVFVSVAVTLCQIPRALVRLSGEEANELITVCYAYVRTYLEQPFLEVTVTRLIVLYLHVAYTLGFPNAARAHYGANYSLSLTLGLHEEKSYDTLDPIERELRRRVFWLQYGGDKTDATVSGYPVHWHEADCAGVALPSLIDDDFITEQGYLEQPADVTPKVSGFFYISKLFRYAGVLIDKRQRDRLHPPTGILLQMRLNEIDLLYDEVTALMENCPLPLRLNTRSDSGPANGWNADASADASADVRAFFLNPSYDRQSIDDGFLVQQANIYVTQQMIRYAALEYRAQLAKRLTDEVSQQIGQHNGVFHSLPRNESAWNTQQQAVSLKTERERVTKALLTILAALPIQAIAINGGSLAVKVRYIASYLLNALPAAPGASEDVQLSSERLQAQKYLWNYLKILCEIETFLTS</sequence>
<dbReference type="AlphaFoldDB" id="A0A427YGG1"/>
<evidence type="ECO:0000256" key="1">
    <source>
        <dbReference type="ARBA" id="ARBA00023242"/>
    </source>
</evidence>